<dbReference type="NCBIfam" id="TIGR01191">
    <property type="entry name" value="ccmC"/>
    <property type="match status" value="1"/>
</dbReference>
<comment type="function">
    <text evidence="1 9">Required for the export of heme to the periplasm for the biogenesis of c-type cytochromes.</text>
</comment>
<feature type="transmembrane region" description="Helical" evidence="9">
    <location>
        <begin position="191"/>
        <end position="212"/>
    </location>
</feature>
<dbReference type="GO" id="GO:0017004">
    <property type="term" value="P:cytochrome complex assembly"/>
    <property type="evidence" value="ECO:0007669"/>
    <property type="project" value="UniProtKB-KW"/>
</dbReference>
<keyword evidence="8 9" id="KW-0472">Membrane</keyword>
<keyword evidence="14" id="KW-1185">Reference proteome</keyword>
<dbReference type="Proteomes" id="UP001059822">
    <property type="component" value="Chromosome"/>
</dbReference>
<dbReference type="PANTHER" id="PTHR30071">
    <property type="entry name" value="HEME EXPORTER PROTEIN C"/>
    <property type="match status" value="1"/>
</dbReference>
<evidence type="ECO:0000256" key="8">
    <source>
        <dbReference type="ARBA" id="ARBA00023136"/>
    </source>
</evidence>
<evidence type="ECO:0000313" key="13">
    <source>
        <dbReference type="Proteomes" id="UP001059822"/>
    </source>
</evidence>
<dbReference type="GO" id="GO:0020037">
    <property type="term" value="F:heme binding"/>
    <property type="evidence" value="ECO:0007669"/>
    <property type="project" value="InterPro"/>
</dbReference>
<dbReference type="AlphaFoldDB" id="A0A9Q9BZW6"/>
<evidence type="ECO:0000256" key="2">
    <source>
        <dbReference type="ARBA" id="ARBA00004141"/>
    </source>
</evidence>
<evidence type="ECO:0000256" key="7">
    <source>
        <dbReference type="ARBA" id="ARBA00022989"/>
    </source>
</evidence>
<feature type="transmembrane region" description="Helical" evidence="9">
    <location>
        <begin position="117"/>
        <end position="139"/>
    </location>
</feature>
<keyword evidence="6 9" id="KW-0201">Cytochrome c-type biogenesis</keyword>
<dbReference type="InterPro" id="IPR003557">
    <property type="entry name" value="Cyt_c_biogenesis_CcmC"/>
</dbReference>
<feature type="transmembrane region" description="Helical" evidence="9">
    <location>
        <begin position="12"/>
        <end position="33"/>
    </location>
</feature>
<dbReference type="GO" id="GO:0015232">
    <property type="term" value="F:heme transmembrane transporter activity"/>
    <property type="evidence" value="ECO:0007669"/>
    <property type="project" value="InterPro"/>
</dbReference>
<accession>A0A9Q9BZW6</accession>
<dbReference type="Pfam" id="PF01578">
    <property type="entry name" value="Cytochrom_C_asm"/>
    <property type="match status" value="1"/>
</dbReference>
<evidence type="ECO:0000259" key="10">
    <source>
        <dbReference type="Pfam" id="PF01578"/>
    </source>
</evidence>
<dbReference type="GO" id="GO:0005886">
    <property type="term" value="C:plasma membrane"/>
    <property type="evidence" value="ECO:0007669"/>
    <property type="project" value="UniProtKB-SubCell"/>
</dbReference>
<evidence type="ECO:0000256" key="1">
    <source>
        <dbReference type="ARBA" id="ARBA00002442"/>
    </source>
</evidence>
<dbReference type="PANTHER" id="PTHR30071:SF1">
    <property type="entry name" value="CYTOCHROME B_B6 PROTEIN-RELATED"/>
    <property type="match status" value="1"/>
</dbReference>
<dbReference type="InterPro" id="IPR045062">
    <property type="entry name" value="Cyt_c_biogenesis_CcsA/CcmC"/>
</dbReference>
<keyword evidence="7 9" id="KW-1133">Transmembrane helix</keyword>
<dbReference type="EMBL" id="CP089286">
    <property type="protein sequence ID" value="UTO55629.1"/>
    <property type="molecule type" value="Genomic_DNA"/>
</dbReference>
<evidence type="ECO:0000313" key="11">
    <source>
        <dbReference type="EMBL" id="UTO55629.1"/>
    </source>
</evidence>
<evidence type="ECO:0000256" key="9">
    <source>
        <dbReference type="RuleBase" id="RU364092"/>
    </source>
</evidence>
<keyword evidence="5 9" id="KW-0812">Transmembrane</keyword>
<dbReference type="Proteomes" id="UP001059985">
    <property type="component" value="Chromosome"/>
</dbReference>
<proteinExistence type="inferred from homology"/>
<organism evidence="11 13">
    <name type="scientific">Neoehrlichia mikurensis</name>
    <dbReference type="NCBI Taxonomy" id="89586"/>
    <lineage>
        <taxon>Bacteria</taxon>
        <taxon>Pseudomonadati</taxon>
        <taxon>Pseudomonadota</taxon>
        <taxon>Alphaproteobacteria</taxon>
        <taxon>Rickettsiales</taxon>
        <taxon>Anaplasmataceae</taxon>
        <taxon>Candidatus Neoehrlichia</taxon>
    </lineage>
</organism>
<keyword evidence="9" id="KW-1003">Cell membrane</keyword>
<keyword evidence="9" id="KW-0997">Cell inner membrane</keyword>
<evidence type="ECO:0000256" key="6">
    <source>
        <dbReference type="ARBA" id="ARBA00022748"/>
    </source>
</evidence>
<feature type="domain" description="Cytochrome c assembly protein" evidence="10">
    <location>
        <begin position="12"/>
        <end position="174"/>
    </location>
</feature>
<evidence type="ECO:0000313" key="14">
    <source>
        <dbReference type="Proteomes" id="UP001059985"/>
    </source>
</evidence>
<keyword evidence="9" id="KW-0813">Transport</keyword>
<evidence type="ECO:0000313" key="12">
    <source>
        <dbReference type="EMBL" id="UTO56550.1"/>
    </source>
</evidence>
<feature type="transmembrane region" description="Helical" evidence="9">
    <location>
        <begin position="53"/>
        <end position="74"/>
    </location>
</feature>
<name>A0A9Q9BZW6_9RICK</name>
<comment type="similarity">
    <text evidence="3 9">Belongs to the CcmC/CycZ/HelC family.</text>
</comment>
<feature type="transmembrane region" description="Helical" evidence="9">
    <location>
        <begin position="151"/>
        <end position="171"/>
    </location>
</feature>
<protein>
    <recommendedName>
        <fullName evidence="4 9">Heme exporter protein C</fullName>
    </recommendedName>
    <alternativeName>
        <fullName evidence="9">Cytochrome c-type biogenesis protein</fullName>
    </alternativeName>
</protein>
<sequence>MHYFNRYSHILLPLIICLFVLFFISGIYTAFYASPPDYKQGEIVRIMYIHVPAAWISLGAYLLIALLSFLVLIWRNVTASILSHAIAPIGMCFSFICLVTGSIWGKGTWGTWWVWDARLTSMLVLFFLYIGYLALWNFFDNEYRSSRSTAIFTIFSAINIPIIKFSVNIWNTLHQPASILRKNGIAIDISMMIPLLLMFTALSLLFIILLIIRTYTLINIQKINIKLSQIANEDL</sequence>
<feature type="transmembrane region" description="Helical" evidence="9">
    <location>
        <begin position="86"/>
        <end position="105"/>
    </location>
</feature>
<evidence type="ECO:0000256" key="5">
    <source>
        <dbReference type="ARBA" id="ARBA00022692"/>
    </source>
</evidence>
<dbReference type="RefSeq" id="WP_218193840.1">
    <property type="nucleotide sequence ID" value="NZ_CP054597.1"/>
</dbReference>
<reference evidence="11" key="1">
    <citation type="journal article" date="2022" name="Microorganisms">
        <title>Assembly and Comparison of Ca. Neoehrlichia mikurensis Genomes.</title>
        <authorList>
            <person name="Azagi T."/>
            <person name="Dirks R.P."/>
            <person name="Yebra-Pimentel E.S."/>
            <person name="Schaap P.J."/>
            <person name="Koehorst J.J."/>
            <person name="Esser H.J."/>
            <person name="Sprong H."/>
        </authorList>
    </citation>
    <scope>NUCLEOTIDE SEQUENCE</scope>
    <source>
        <strain evidence="12">18-2804</strain>
        <strain evidence="11">18-2837</strain>
    </source>
</reference>
<comment type="subcellular location">
    <subcellularLocation>
        <location evidence="9">Cell inner membrane</location>
    </subcellularLocation>
    <subcellularLocation>
        <location evidence="2">Membrane</location>
        <topology evidence="2">Multi-pass membrane protein</topology>
    </subcellularLocation>
</comment>
<gene>
    <name evidence="9 11" type="primary">ccmC</name>
    <name evidence="12" type="ORF">LUA81_00880</name>
    <name evidence="11" type="ORF">LUA82_00880</name>
</gene>
<dbReference type="InterPro" id="IPR002541">
    <property type="entry name" value="Cyt_c_assembly"/>
</dbReference>
<dbReference type="EMBL" id="CP089285">
    <property type="protein sequence ID" value="UTO56550.1"/>
    <property type="molecule type" value="Genomic_DNA"/>
</dbReference>
<evidence type="ECO:0000256" key="4">
    <source>
        <dbReference type="ARBA" id="ARBA00016463"/>
    </source>
</evidence>
<evidence type="ECO:0000256" key="3">
    <source>
        <dbReference type="ARBA" id="ARBA00005840"/>
    </source>
</evidence>